<evidence type="ECO:0000256" key="2">
    <source>
        <dbReference type="ARBA" id="ARBA00022730"/>
    </source>
</evidence>
<geneLocation type="chloroplast" evidence="8"/>
<gene>
    <name evidence="8" type="primary">rps4</name>
</gene>
<dbReference type="PANTHER" id="PTHR11831:SF4">
    <property type="entry name" value="SMALL RIBOSOMAL SUBUNIT PROTEIN US4M"/>
    <property type="match status" value="1"/>
</dbReference>
<keyword evidence="5" id="KW-0687">Ribonucleoprotein</keyword>
<dbReference type="GO" id="GO:0019843">
    <property type="term" value="F:rRNA binding"/>
    <property type="evidence" value="ECO:0007669"/>
    <property type="project" value="UniProtKB-KW"/>
</dbReference>
<accession>A0A0U1WP44</accession>
<keyword evidence="8" id="KW-0934">Plastid</keyword>
<name>A0A0U1WP44_KARMI</name>
<comment type="similarity">
    <text evidence="1">Belongs to the universal ribosomal protein uS4 family.</text>
</comment>
<evidence type="ECO:0000256" key="1">
    <source>
        <dbReference type="ARBA" id="ARBA00007465"/>
    </source>
</evidence>
<dbReference type="InterPro" id="IPR002942">
    <property type="entry name" value="S4_RNA-bd"/>
</dbReference>
<dbReference type="PANTHER" id="PTHR11831">
    <property type="entry name" value="30S 40S RIBOSOMAL PROTEIN"/>
    <property type="match status" value="1"/>
</dbReference>
<proteinExistence type="inferred from homology"/>
<dbReference type="GO" id="GO:0042274">
    <property type="term" value="P:ribosomal small subunit biogenesis"/>
    <property type="evidence" value="ECO:0007669"/>
    <property type="project" value="TreeGrafter"/>
</dbReference>
<dbReference type="GO" id="GO:0003735">
    <property type="term" value="F:structural constituent of ribosome"/>
    <property type="evidence" value="ECO:0007669"/>
    <property type="project" value="TreeGrafter"/>
</dbReference>
<dbReference type="Gene3D" id="1.10.1050.10">
    <property type="entry name" value="Ribosomal Protein S4 Delta 41, Chain A, domain 1"/>
    <property type="match status" value="1"/>
</dbReference>
<protein>
    <submittedName>
        <fullName evidence="8">Ribosomal protein S4</fullName>
    </submittedName>
</protein>
<keyword evidence="2" id="KW-0699">rRNA-binding</keyword>
<dbReference type="Gene3D" id="3.10.290.10">
    <property type="entry name" value="RNA-binding S4 domain"/>
    <property type="match status" value="1"/>
</dbReference>
<keyword evidence="4 8" id="KW-0689">Ribosomal protein</keyword>
<keyword evidence="3 6" id="KW-0694">RNA-binding</keyword>
<evidence type="ECO:0000256" key="3">
    <source>
        <dbReference type="ARBA" id="ARBA00022884"/>
    </source>
</evidence>
<dbReference type="PROSITE" id="PS50889">
    <property type="entry name" value="S4"/>
    <property type="match status" value="1"/>
</dbReference>
<dbReference type="InterPro" id="IPR036986">
    <property type="entry name" value="S4_RNA-bd_sf"/>
</dbReference>
<dbReference type="GO" id="GO:0015935">
    <property type="term" value="C:small ribosomal subunit"/>
    <property type="evidence" value="ECO:0007669"/>
    <property type="project" value="TreeGrafter"/>
</dbReference>
<evidence type="ECO:0000256" key="6">
    <source>
        <dbReference type="PROSITE-ProRule" id="PRU00182"/>
    </source>
</evidence>
<dbReference type="EMBL" id="KM065591">
    <property type="protein sequence ID" value="AIG99472.1"/>
    <property type="molecule type" value="Transcribed_RNA"/>
</dbReference>
<evidence type="ECO:0000259" key="7">
    <source>
        <dbReference type="SMART" id="SM00363"/>
    </source>
</evidence>
<reference evidence="8" key="1">
    <citation type="journal article" date="2016" name="Plant Mol. Biol.">
        <title>Diversity of transcripts and transcript processing forms in plastids of the dinoflagellate alga Karenia mikimotoi.</title>
        <authorList>
            <person name="Dorrell R.G."/>
            <person name="Hinksman G.A."/>
            <person name="Howe C.J."/>
        </authorList>
    </citation>
    <scope>NUCLEOTIDE SEQUENCE</scope>
    <source>
        <strain evidence="8">RCC1513</strain>
    </source>
</reference>
<dbReference type="Pfam" id="PF01479">
    <property type="entry name" value="S4"/>
    <property type="match status" value="1"/>
</dbReference>
<feature type="domain" description="RNA-binding S4" evidence="7">
    <location>
        <begin position="23"/>
        <end position="81"/>
    </location>
</feature>
<feature type="non-terminal residue" evidence="8">
    <location>
        <position position="1"/>
    </location>
</feature>
<organism evidence="8">
    <name type="scientific">Karenia mikimotoi</name>
    <name type="common">Red tide dinoflagellate</name>
    <name type="synonym">Gymnodinium mikimotoi</name>
    <dbReference type="NCBI Taxonomy" id="225107"/>
    <lineage>
        <taxon>Eukaryota</taxon>
        <taxon>Sar</taxon>
        <taxon>Alveolata</taxon>
        <taxon>Dinophyceae</taxon>
        <taxon>Gymnodiniales</taxon>
        <taxon>Kareniaceae</taxon>
        <taxon>Karenia</taxon>
    </lineage>
</organism>
<dbReference type="AlphaFoldDB" id="A0A0U1WP44"/>
<dbReference type="SMART" id="SM00363">
    <property type="entry name" value="S4"/>
    <property type="match status" value="1"/>
</dbReference>
<evidence type="ECO:0000256" key="5">
    <source>
        <dbReference type="ARBA" id="ARBA00023274"/>
    </source>
</evidence>
<dbReference type="InterPro" id="IPR022801">
    <property type="entry name" value="Ribosomal_uS4"/>
</dbReference>
<dbReference type="CDD" id="cd00165">
    <property type="entry name" value="S4"/>
    <property type="match status" value="1"/>
</dbReference>
<evidence type="ECO:0000313" key="8">
    <source>
        <dbReference type="EMBL" id="AIG99472.1"/>
    </source>
</evidence>
<sequence>SYLKLAKRVKRPMIEVVLELLESRLDTIVYRALSLPSIRAARQIVNHGHIKVNGSKLDIPSYPCQPDDTIDIDAAILTKYHGTKPKRCYYVEAAQDSPRYLRVIAIHRLRHSRLPAQLDTKLIAEYYSRIL</sequence>
<dbReference type="SUPFAM" id="SSF55174">
    <property type="entry name" value="Alpha-L RNA-binding motif"/>
    <property type="match status" value="1"/>
</dbReference>
<evidence type="ECO:0000256" key="4">
    <source>
        <dbReference type="ARBA" id="ARBA00022980"/>
    </source>
</evidence>
<keyword evidence="8" id="KW-0150">Chloroplast</keyword>